<comment type="cofactor">
    <cofactor evidence="7">
        <name>[4Fe-4S] cluster</name>
        <dbReference type="ChEBI" id="CHEBI:49883"/>
    </cofactor>
    <text evidence="7">Binds 1 [4Fe-4S] cluster.</text>
</comment>
<feature type="domain" description="IspG TIM-barrel" evidence="9">
    <location>
        <begin position="60"/>
        <end position="306"/>
    </location>
</feature>
<dbReference type="InterPro" id="IPR058578">
    <property type="entry name" value="IspG_TIM"/>
</dbReference>
<dbReference type="Proteomes" id="UP000008192">
    <property type="component" value="Chromosome"/>
</dbReference>
<dbReference type="InterPro" id="IPR004588">
    <property type="entry name" value="IspG_bac-typ"/>
</dbReference>
<dbReference type="PANTHER" id="PTHR30454">
    <property type="entry name" value="4-HYDROXY-3-METHYLBUT-2-EN-1-YL DIPHOSPHATE SYNTHASE"/>
    <property type="match status" value="1"/>
</dbReference>
<dbReference type="InterPro" id="IPR058579">
    <property type="entry name" value="IspG_C"/>
</dbReference>
<keyword evidence="5 7" id="KW-0411">Iron-sulfur</keyword>
<dbReference type="Pfam" id="PF26540">
    <property type="entry name" value="GcpE_C"/>
    <property type="match status" value="1"/>
</dbReference>
<dbReference type="NCBIfam" id="TIGR00612">
    <property type="entry name" value="ispG_gcpE"/>
    <property type="match status" value="1"/>
</dbReference>
<comment type="similarity">
    <text evidence="7">Belongs to the IspG family.</text>
</comment>
<keyword evidence="3 7" id="KW-0560">Oxidoreductase</keyword>
<feature type="binding site" evidence="7">
    <location>
        <position position="328"/>
    </location>
    <ligand>
        <name>[4Fe-4S] cluster</name>
        <dbReference type="ChEBI" id="CHEBI:49883"/>
    </ligand>
</feature>
<dbReference type="InterPro" id="IPR045854">
    <property type="entry name" value="NO2/SO3_Rdtase_4Fe4S_sf"/>
</dbReference>
<feature type="binding site" evidence="7">
    <location>
        <position position="367"/>
    </location>
    <ligand>
        <name>[4Fe-4S] cluster</name>
        <dbReference type="ChEBI" id="CHEBI:49883"/>
    </ligand>
</feature>
<evidence type="ECO:0000256" key="4">
    <source>
        <dbReference type="ARBA" id="ARBA00023004"/>
    </source>
</evidence>
<evidence type="ECO:0000256" key="5">
    <source>
        <dbReference type="ARBA" id="ARBA00023014"/>
    </source>
</evidence>
<dbReference type="InterPro" id="IPR011005">
    <property type="entry name" value="Dihydropteroate_synth-like_sf"/>
</dbReference>
<proteinExistence type="inferred from homology"/>
<sequence>MNQRDERAARQPEEKVDSSAGVSPCNSPYGSGLLDVPLKLRPRASHYRARSLVIGGKEHVRALPLGGDAPIPIQTMWKEPLIGADLQSIVDRLLELEQLGCDVVRFAVPDRESAELFVALCARTRMPLVADIHFDYRLALRCMDGPVAKVRINPGNIGVRERVRAVVEKARATGTALRIGVNTGSLPGVVKRAVAARYADGMQSVNARAEALVQTAFAETAYLDQLHFDRVVLSLKASTVAETVRANELFAQQSDIPLHLGVTEAGPLVSGIVKSTLAFSQLLSRNIGATVRVSLSDSMEHEVLAAREILAECGKRAGGVRLVSCPRCGRIGFDVHAFVRRWQKELFSLKKDITVAVMGCVVNGPGEGKHADLGISGAEDSVIFFKRGKIVRRIQVRDLCADERTRVIDAAFKEELSSL</sequence>
<dbReference type="Gene3D" id="3.20.20.20">
    <property type="entry name" value="Dihydropteroate synthase-like"/>
    <property type="match status" value="1"/>
</dbReference>
<feature type="binding site" evidence="7">
    <location>
        <position position="325"/>
    </location>
    <ligand>
        <name>[4Fe-4S] cluster</name>
        <dbReference type="ChEBI" id="CHEBI:49883"/>
    </ligand>
</feature>
<evidence type="ECO:0000313" key="12">
    <source>
        <dbReference type="Proteomes" id="UP000008192"/>
    </source>
</evidence>
<dbReference type="KEGG" id="tpg:TPEGAU_0446"/>
<dbReference type="HAMAP" id="MF_00159">
    <property type="entry name" value="IspG"/>
    <property type="match status" value="1"/>
</dbReference>
<evidence type="ECO:0000259" key="10">
    <source>
        <dbReference type="Pfam" id="PF26540"/>
    </source>
</evidence>
<evidence type="ECO:0000256" key="6">
    <source>
        <dbReference type="ARBA" id="ARBA00023229"/>
    </source>
</evidence>
<dbReference type="GO" id="GO:0141197">
    <property type="term" value="F:4-hydroxy-3-methylbut-2-enyl-diphosphate synthase activity (flavodoxin)"/>
    <property type="evidence" value="ECO:0007669"/>
    <property type="project" value="UniProtKB-EC"/>
</dbReference>
<comment type="pathway">
    <text evidence="7">Isoprenoid biosynthesis; isopentenyl diphosphate biosynthesis via DXP pathway; isopentenyl diphosphate from 1-deoxy-D-xylulose 5-phosphate: step 5/6.</text>
</comment>
<evidence type="ECO:0000256" key="1">
    <source>
        <dbReference type="ARBA" id="ARBA00022485"/>
    </source>
</evidence>
<keyword evidence="2 7" id="KW-0479">Metal-binding</keyword>
<feature type="domain" description="IspG C-terminal" evidence="10">
    <location>
        <begin position="322"/>
        <end position="401"/>
    </location>
</feature>
<evidence type="ECO:0000256" key="8">
    <source>
        <dbReference type="SAM" id="MobiDB-lite"/>
    </source>
</evidence>
<dbReference type="EMBL" id="CP002376">
    <property type="protein sequence ID" value="AEZ59706.1"/>
    <property type="molecule type" value="Genomic_DNA"/>
</dbReference>
<dbReference type="Gene3D" id="3.30.413.10">
    <property type="entry name" value="Sulfite Reductase Hemoprotein, domain 1"/>
    <property type="match status" value="1"/>
</dbReference>
<feature type="compositionally biased region" description="Basic and acidic residues" evidence="8">
    <location>
        <begin position="1"/>
        <end position="17"/>
    </location>
</feature>
<dbReference type="InterPro" id="IPR016425">
    <property type="entry name" value="IspG_bac"/>
</dbReference>
<dbReference type="NCBIfam" id="NF001540">
    <property type="entry name" value="PRK00366.1"/>
    <property type="match status" value="1"/>
</dbReference>
<dbReference type="PIRSF" id="PIRSF004640">
    <property type="entry name" value="IspG"/>
    <property type="match status" value="1"/>
</dbReference>
<feature type="region of interest" description="Disordered" evidence="8">
    <location>
        <begin position="1"/>
        <end position="24"/>
    </location>
</feature>
<organism evidence="11 12">
    <name type="scientific">Treponema pallidum subsp. pertenue (strain Gauthier)</name>
    <dbReference type="NCBI Taxonomy" id="491080"/>
    <lineage>
        <taxon>Bacteria</taxon>
        <taxon>Pseudomonadati</taxon>
        <taxon>Spirochaetota</taxon>
        <taxon>Spirochaetia</taxon>
        <taxon>Spirochaetales</taxon>
        <taxon>Treponemataceae</taxon>
        <taxon>Treponema</taxon>
    </lineage>
</organism>
<dbReference type="GO" id="GO:0046429">
    <property type="term" value="F:4-hydroxy-3-methylbut-2-en-1-yl diphosphate synthase activity (ferredoxin)"/>
    <property type="evidence" value="ECO:0007669"/>
    <property type="project" value="UniProtKB-UniRule"/>
</dbReference>
<dbReference type="AlphaFoldDB" id="A0AAU8PHZ7"/>
<dbReference type="PANTHER" id="PTHR30454:SF0">
    <property type="entry name" value="4-HYDROXY-3-METHYLBUT-2-EN-1-YL DIPHOSPHATE SYNTHASE (FERREDOXIN), CHLOROPLASTIC"/>
    <property type="match status" value="1"/>
</dbReference>
<dbReference type="GO" id="GO:0019288">
    <property type="term" value="P:isopentenyl diphosphate biosynthetic process, methylerythritol 4-phosphate pathway"/>
    <property type="evidence" value="ECO:0007669"/>
    <property type="project" value="UniProtKB-UniRule"/>
</dbReference>
<evidence type="ECO:0000313" key="11">
    <source>
        <dbReference type="EMBL" id="AEZ59706.1"/>
    </source>
</evidence>
<accession>A0AAU8PHZ7</accession>
<comment type="catalytic activity">
    <reaction evidence="7">
        <text>(2E)-4-hydroxy-3-methylbut-2-enyl diphosphate + oxidized [flavodoxin] + H2O + 2 H(+) = 2-C-methyl-D-erythritol 2,4-cyclic diphosphate + reduced [flavodoxin]</text>
        <dbReference type="Rhea" id="RHEA:43604"/>
        <dbReference type="Rhea" id="RHEA-COMP:10622"/>
        <dbReference type="Rhea" id="RHEA-COMP:10623"/>
        <dbReference type="ChEBI" id="CHEBI:15377"/>
        <dbReference type="ChEBI" id="CHEBI:15378"/>
        <dbReference type="ChEBI" id="CHEBI:57618"/>
        <dbReference type="ChEBI" id="CHEBI:58210"/>
        <dbReference type="ChEBI" id="CHEBI:58483"/>
        <dbReference type="ChEBI" id="CHEBI:128753"/>
        <dbReference type="EC" id="1.17.7.3"/>
    </reaction>
</comment>
<feature type="binding site" evidence="7">
    <location>
        <position position="360"/>
    </location>
    <ligand>
        <name>[4Fe-4S] cluster</name>
        <dbReference type="ChEBI" id="CHEBI:49883"/>
    </ligand>
</feature>
<evidence type="ECO:0000256" key="2">
    <source>
        <dbReference type="ARBA" id="ARBA00022723"/>
    </source>
</evidence>
<keyword evidence="1 7" id="KW-0004">4Fe-4S</keyword>
<gene>
    <name evidence="7 11" type="primary">ispG</name>
    <name evidence="11" type="ordered locus">TPEGAU_0446</name>
</gene>
<keyword evidence="6 7" id="KW-0414">Isoprene biosynthesis</keyword>
<comment type="function">
    <text evidence="7">Converts 2C-methyl-D-erythritol 2,4-cyclodiphosphate (ME-2,4cPP) into 1-hydroxy-2-methyl-2-(E)-butenyl 4-diphosphate.</text>
</comment>
<evidence type="ECO:0000256" key="7">
    <source>
        <dbReference type="HAMAP-Rule" id="MF_00159"/>
    </source>
</evidence>
<name>A0AAU8PHZ7_TREPG</name>
<protein>
    <recommendedName>
        <fullName evidence="7">4-hydroxy-3-methylbut-2-en-1-yl diphosphate synthase (flavodoxin)</fullName>
        <ecNumber evidence="7">1.17.7.3</ecNumber>
    </recommendedName>
    <alternativeName>
        <fullName evidence="7">1-hydroxy-2-methyl-2-(E)-butenyl 4-diphosphate synthase</fullName>
    </alternativeName>
</protein>
<dbReference type="Pfam" id="PF04551">
    <property type="entry name" value="GcpE"/>
    <property type="match status" value="1"/>
</dbReference>
<evidence type="ECO:0000259" key="9">
    <source>
        <dbReference type="Pfam" id="PF04551"/>
    </source>
</evidence>
<dbReference type="EC" id="1.17.7.3" evidence="7"/>
<dbReference type="GO" id="GO:0005506">
    <property type="term" value="F:iron ion binding"/>
    <property type="evidence" value="ECO:0007669"/>
    <property type="project" value="InterPro"/>
</dbReference>
<keyword evidence="4 7" id="KW-0408">Iron</keyword>
<reference evidence="12" key="1">
    <citation type="journal article" date="2012" name="PLoS Negl. Trop. Dis.">
        <title>Whole genome sequences of three Treponema pallidum ssp. pertenue strains: yaws and syphilis treponemes differ in less than 0.2% of the genome sequence.</title>
        <authorList>
            <person name="Cejkova D."/>
            <person name="Zobanikova M."/>
            <person name="Chen L."/>
            <person name="Pospisilova P."/>
            <person name="Strouhal M."/>
            <person name="Qin X."/>
            <person name="Mikalova L."/>
            <person name="Norris S.J."/>
            <person name="Muzny D.M."/>
            <person name="Gibbs R.A."/>
            <person name="Fulton L.L."/>
            <person name="Sodergren E."/>
            <person name="Weinstock G.M."/>
            <person name="Smajs D."/>
        </authorList>
    </citation>
    <scope>NUCLEOTIDE SEQUENCE [LARGE SCALE GENOMIC DNA]</scope>
    <source>
        <strain evidence="12">Gauthier</strain>
    </source>
</reference>
<dbReference type="SUPFAM" id="SSF56014">
    <property type="entry name" value="Nitrite and sulphite reductase 4Fe-4S domain-like"/>
    <property type="match status" value="1"/>
</dbReference>
<dbReference type="GO" id="GO:0016114">
    <property type="term" value="P:terpenoid biosynthetic process"/>
    <property type="evidence" value="ECO:0007669"/>
    <property type="project" value="InterPro"/>
</dbReference>
<evidence type="ECO:0000256" key="3">
    <source>
        <dbReference type="ARBA" id="ARBA00023002"/>
    </source>
</evidence>
<dbReference type="GO" id="GO:0051539">
    <property type="term" value="F:4 iron, 4 sulfur cluster binding"/>
    <property type="evidence" value="ECO:0007669"/>
    <property type="project" value="UniProtKB-UniRule"/>
</dbReference>